<reference evidence="3" key="1">
    <citation type="submission" date="2019-07" db="EMBL/GenBank/DDBJ databases">
        <title>De Novo Assembly of kiwifruit Actinidia rufa.</title>
        <authorList>
            <person name="Sugita-Konishi S."/>
            <person name="Sato K."/>
            <person name="Mori E."/>
            <person name="Abe Y."/>
            <person name="Kisaki G."/>
            <person name="Hamano K."/>
            <person name="Suezawa K."/>
            <person name="Otani M."/>
            <person name="Fukuda T."/>
            <person name="Manabe T."/>
            <person name="Gomi K."/>
            <person name="Tabuchi M."/>
            <person name="Akimitsu K."/>
            <person name="Kataoka I."/>
        </authorList>
    </citation>
    <scope>NUCLEOTIDE SEQUENCE [LARGE SCALE GENOMIC DNA]</scope>
    <source>
        <strain evidence="3">cv. Fuchu</strain>
    </source>
</reference>
<name>A0A7J0DY93_9ERIC</name>
<feature type="region of interest" description="Disordered" evidence="1">
    <location>
        <begin position="192"/>
        <end position="238"/>
    </location>
</feature>
<feature type="compositionally biased region" description="Basic residues" evidence="1">
    <location>
        <begin position="200"/>
        <end position="212"/>
    </location>
</feature>
<dbReference type="EMBL" id="BJWL01000425">
    <property type="protein sequence ID" value="GFS43667.1"/>
    <property type="molecule type" value="Genomic_DNA"/>
</dbReference>
<evidence type="ECO:0000313" key="3">
    <source>
        <dbReference type="Proteomes" id="UP000585474"/>
    </source>
</evidence>
<keyword evidence="3" id="KW-1185">Reference proteome</keyword>
<comment type="caution">
    <text evidence="2">The sequence shown here is derived from an EMBL/GenBank/DDBJ whole genome shotgun (WGS) entry which is preliminary data.</text>
</comment>
<organism evidence="2 3">
    <name type="scientific">Actinidia rufa</name>
    <dbReference type="NCBI Taxonomy" id="165716"/>
    <lineage>
        <taxon>Eukaryota</taxon>
        <taxon>Viridiplantae</taxon>
        <taxon>Streptophyta</taxon>
        <taxon>Embryophyta</taxon>
        <taxon>Tracheophyta</taxon>
        <taxon>Spermatophyta</taxon>
        <taxon>Magnoliopsida</taxon>
        <taxon>eudicotyledons</taxon>
        <taxon>Gunneridae</taxon>
        <taxon>Pentapetalae</taxon>
        <taxon>asterids</taxon>
        <taxon>Ericales</taxon>
        <taxon>Actinidiaceae</taxon>
        <taxon>Actinidia</taxon>
    </lineage>
</organism>
<accession>A0A7J0DY93</accession>
<evidence type="ECO:0000256" key="1">
    <source>
        <dbReference type="SAM" id="MobiDB-lite"/>
    </source>
</evidence>
<gene>
    <name evidence="2" type="ORF">Acr_00g0086320</name>
</gene>
<protein>
    <submittedName>
        <fullName evidence="2">Uncharacterized protein</fullName>
    </submittedName>
</protein>
<dbReference type="Proteomes" id="UP000585474">
    <property type="component" value="Unassembled WGS sequence"/>
</dbReference>
<proteinExistence type="predicted"/>
<dbReference type="AlphaFoldDB" id="A0A7J0DY93"/>
<sequence length="338" mass="37317">MTQGELDCLKESCSFSIGIQIRLPEVDKTIMSTRPGKVAFYEAAFQAGLHLSIHLTIRRILQYYNIYPAQLVPNAWQRIVCTVVLWRFHKFTLSLNKFSNLFGPYNNLKPDSGWLFFKARPKKTLLGGQMASNGEDNANYKLTGSAAHVAGDEAMSKKINLNKLAQMAKGEPKSTTLAAKGIVIDEKRQWDEMPDISPSKKGKQAVNAKRKGPMPPPEDKKKALTKSKAMPTAAVPREGTSTNPGVVLGYNISMIGNPVVAKKLLKGVIPLADKEEVEKLDLDWAISKFFHCAWATSVGSEMAHAQQWATDLEGQVANLGAREQHANEELGRMKEPPS</sequence>
<evidence type="ECO:0000313" key="2">
    <source>
        <dbReference type="EMBL" id="GFS43667.1"/>
    </source>
</evidence>